<keyword evidence="3" id="KW-1185">Reference proteome</keyword>
<accession>A0A5C6F2R2</accession>
<evidence type="ECO:0000256" key="1">
    <source>
        <dbReference type="SAM" id="Phobius"/>
    </source>
</evidence>
<dbReference type="InterPro" id="IPR009282">
    <property type="entry name" value="DUF937"/>
</dbReference>
<keyword evidence="1" id="KW-0812">Transmembrane</keyword>
<protein>
    <recommendedName>
        <fullName evidence="4">DUF937 domain-containing protein</fullName>
    </recommendedName>
</protein>
<dbReference type="Proteomes" id="UP000317977">
    <property type="component" value="Unassembled WGS sequence"/>
</dbReference>
<dbReference type="AlphaFoldDB" id="A0A5C6F2R2"/>
<evidence type="ECO:0008006" key="4">
    <source>
        <dbReference type="Google" id="ProtNLM"/>
    </source>
</evidence>
<dbReference type="EMBL" id="SJPX01000002">
    <property type="protein sequence ID" value="TWU55415.1"/>
    <property type="molecule type" value="Genomic_DNA"/>
</dbReference>
<dbReference type="Pfam" id="PF06078">
    <property type="entry name" value="DUF937"/>
    <property type="match status" value="1"/>
</dbReference>
<dbReference type="OrthoDB" id="272354at2"/>
<keyword evidence="1" id="KW-1133">Transmembrane helix</keyword>
<sequence length="250" mass="25952">MPINVLDELERHFAGGRLGKQIGLDDGQAKSGMNAILPSILGTLIKKTSTQQGADSLNHILGQDDFSGSLLNKLPSMFGDETAAGDLSMVSDLGMPVLASLFGDNIASVVGVLSKYTGVGPDKTKSMMVILTPLVLCYLGSKKRLDDLDAGGMASLLMSQKDAVASSLPPEMAATLGLGELGIADFDSAEIEIPTSRRQPVVSSGNGTVWWLPVLVVVALTAWFIVFGGSTDSSEIGVEVAIDGGNSSPN</sequence>
<dbReference type="RefSeq" id="WP_146533610.1">
    <property type="nucleotide sequence ID" value="NZ_SJPX01000002.1"/>
</dbReference>
<proteinExistence type="predicted"/>
<evidence type="ECO:0000313" key="3">
    <source>
        <dbReference type="Proteomes" id="UP000317977"/>
    </source>
</evidence>
<organism evidence="2 3">
    <name type="scientific">Rubripirellula reticaptiva</name>
    <dbReference type="NCBI Taxonomy" id="2528013"/>
    <lineage>
        <taxon>Bacteria</taxon>
        <taxon>Pseudomonadati</taxon>
        <taxon>Planctomycetota</taxon>
        <taxon>Planctomycetia</taxon>
        <taxon>Pirellulales</taxon>
        <taxon>Pirellulaceae</taxon>
        <taxon>Rubripirellula</taxon>
    </lineage>
</organism>
<comment type="caution">
    <text evidence="2">The sequence shown here is derived from an EMBL/GenBank/DDBJ whole genome shotgun (WGS) entry which is preliminary data.</text>
</comment>
<reference evidence="2 3" key="1">
    <citation type="submission" date="2019-02" db="EMBL/GenBank/DDBJ databases">
        <title>Deep-cultivation of Planctomycetes and their phenomic and genomic characterization uncovers novel biology.</title>
        <authorList>
            <person name="Wiegand S."/>
            <person name="Jogler M."/>
            <person name="Boedeker C."/>
            <person name="Pinto D."/>
            <person name="Vollmers J."/>
            <person name="Rivas-Marin E."/>
            <person name="Kohn T."/>
            <person name="Peeters S.H."/>
            <person name="Heuer A."/>
            <person name="Rast P."/>
            <person name="Oberbeckmann S."/>
            <person name="Bunk B."/>
            <person name="Jeske O."/>
            <person name="Meyerdierks A."/>
            <person name="Storesund J.E."/>
            <person name="Kallscheuer N."/>
            <person name="Luecker S."/>
            <person name="Lage O.M."/>
            <person name="Pohl T."/>
            <person name="Merkel B.J."/>
            <person name="Hornburger P."/>
            <person name="Mueller R.-W."/>
            <person name="Bruemmer F."/>
            <person name="Labrenz M."/>
            <person name="Spormann A.M."/>
            <person name="Op Den Camp H."/>
            <person name="Overmann J."/>
            <person name="Amann R."/>
            <person name="Jetten M.S.M."/>
            <person name="Mascher T."/>
            <person name="Medema M.H."/>
            <person name="Devos D.P."/>
            <person name="Kaster A.-K."/>
            <person name="Ovreas L."/>
            <person name="Rohde M."/>
            <person name="Galperin M.Y."/>
            <person name="Jogler C."/>
        </authorList>
    </citation>
    <scope>NUCLEOTIDE SEQUENCE [LARGE SCALE GENOMIC DNA]</scope>
    <source>
        <strain evidence="2 3">Poly59</strain>
    </source>
</reference>
<evidence type="ECO:0000313" key="2">
    <source>
        <dbReference type="EMBL" id="TWU55415.1"/>
    </source>
</evidence>
<gene>
    <name evidence="2" type="ORF">Poly59_17130</name>
</gene>
<keyword evidence="1" id="KW-0472">Membrane</keyword>
<feature type="transmembrane region" description="Helical" evidence="1">
    <location>
        <begin position="208"/>
        <end position="227"/>
    </location>
</feature>
<name>A0A5C6F2R2_9BACT</name>